<comment type="caution">
    <text evidence="1">The sequence shown here is derived from an EMBL/GenBank/DDBJ whole genome shotgun (WGS) entry which is preliminary data.</text>
</comment>
<accession>A0A2U0T5H0</accession>
<protein>
    <submittedName>
        <fullName evidence="1">Uncharacterized protein</fullName>
    </submittedName>
</protein>
<sequence>MPLFENLLKIDRTFVAKSQSAVLFYDKSENSLKKPFYKCEKYAKISRFLDKFL</sequence>
<dbReference type="EMBL" id="QENU01000007">
    <property type="protein sequence ID" value="PVX38817.1"/>
    <property type="molecule type" value="Genomic_DNA"/>
</dbReference>
<evidence type="ECO:0000313" key="2">
    <source>
        <dbReference type="Proteomes" id="UP000245909"/>
    </source>
</evidence>
<evidence type="ECO:0000313" key="1">
    <source>
        <dbReference type="EMBL" id="PVX38817.1"/>
    </source>
</evidence>
<organism evidence="1 2">
    <name type="scientific">Alitibacter langaaensis DSM 22999</name>
    <dbReference type="NCBI Taxonomy" id="1122935"/>
    <lineage>
        <taxon>Bacteria</taxon>
        <taxon>Pseudomonadati</taxon>
        <taxon>Pseudomonadota</taxon>
        <taxon>Gammaproteobacteria</taxon>
        <taxon>Pasteurellales</taxon>
        <taxon>Pasteurellaceae</taxon>
        <taxon>Alitibacter</taxon>
    </lineage>
</organism>
<gene>
    <name evidence="1" type="ORF">C8D76_10738</name>
</gene>
<dbReference type="AlphaFoldDB" id="A0A2U0T5H0"/>
<reference evidence="1 2" key="1">
    <citation type="submission" date="2018-05" db="EMBL/GenBank/DDBJ databases">
        <title>Genomic Encyclopedia of Type Strains, Phase IV (KMG-IV): sequencing the most valuable type-strain genomes for metagenomic binning, comparative biology and taxonomic classification.</title>
        <authorList>
            <person name="Goeker M."/>
        </authorList>
    </citation>
    <scope>NUCLEOTIDE SEQUENCE [LARGE SCALE GENOMIC DNA]</scope>
    <source>
        <strain evidence="1 2">DSM 22999</strain>
    </source>
</reference>
<dbReference type="Proteomes" id="UP000245909">
    <property type="component" value="Unassembled WGS sequence"/>
</dbReference>
<proteinExistence type="predicted"/>
<keyword evidence="2" id="KW-1185">Reference proteome</keyword>
<name>A0A2U0T5H0_9PAST</name>